<protein>
    <submittedName>
        <fullName evidence="2">Conserved hypothetical secreted protein</fullName>
    </submittedName>
</protein>
<dbReference type="RefSeq" id="WP_043256436.1">
    <property type="nucleotide sequence ID" value="NZ_HG322950.1"/>
</dbReference>
<dbReference type="InterPro" id="IPR008309">
    <property type="entry name" value="YdbL"/>
</dbReference>
<dbReference type="eggNOG" id="COG3784">
    <property type="taxonomic scope" value="Bacteria"/>
</dbReference>
<proteinExistence type="predicted"/>
<keyword evidence="3" id="KW-1185">Reference proteome</keyword>
<dbReference type="AlphaFoldDB" id="A0A024HQP4"/>
<dbReference type="PIRSF" id="PIRSF025560">
    <property type="entry name" value="UCP025560"/>
    <property type="match status" value="1"/>
</dbReference>
<dbReference type="Proteomes" id="UP000025241">
    <property type="component" value="Chromosome I"/>
</dbReference>
<dbReference type="EMBL" id="HG322950">
    <property type="protein sequence ID" value="CDF86952.1"/>
    <property type="molecule type" value="Genomic_DNA"/>
</dbReference>
<sequence>MKLRSKLGAALLVLGLVSLPALAMNLEQAMGALGAAKAQGLVGEQPDGYLGVVSNSGQAADIASQINAARRAEYQKVASQNGAKLADVEALAGKKAIERTPAGQFIQLNGKWVRK</sequence>
<organism evidence="2 3">
    <name type="scientific">Pseudomonas knackmussii (strain DSM 6978 / CCUG 54928 / LMG 23759 / B13)</name>
    <dbReference type="NCBI Taxonomy" id="1301098"/>
    <lineage>
        <taxon>Bacteria</taxon>
        <taxon>Pseudomonadati</taxon>
        <taxon>Pseudomonadota</taxon>
        <taxon>Gammaproteobacteria</taxon>
        <taxon>Pseudomonadales</taxon>
        <taxon>Pseudomonadaceae</taxon>
        <taxon>Pseudomonas</taxon>
    </lineage>
</organism>
<feature type="signal peptide" evidence="1">
    <location>
        <begin position="1"/>
        <end position="23"/>
    </location>
</feature>
<dbReference type="PATRIC" id="fig|1301098.3.peg.5624"/>
<gene>
    <name evidence="2" type="ORF">PKB_5642</name>
</gene>
<dbReference type="KEGG" id="pkc:PKB_5642"/>
<evidence type="ECO:0000313" key="3">
    <source>
        <dbReference type="Proteomes" id="UP000025241"/>
    </source>
</evidence>
<dbReference type="STRING" id="1301098.PKB_5642"/>
<evidence type="ECO:0000256" key="1">
    <source>
        <dbReference type="SAM" id="SignalP"/>
    </source>
</evidence>
<dbReference type="Pfam" id="PF07027">
    <property type="entry name" value="DUF1318"/>
    <property type="match status" value="1"/>
</dbReference>
<dbReference type="HOGENOM" id="CLU_146585_1_0_6"/>
<keyword evidence="1" id="KW-0732">Signal</keyword>
<feature type="chain" id="PRO_5001533518" evidence="1">
    <location>
        <begin position="24"/>
        <end position="115"/>
    </location>
</feature>
<dbReference type="OrthoDB" id="9798130at2"/>
<reference evidence="2 3" key="2">
    <citation type="submission" date="2014-05" db="EMBL/GenBank/DDBJ databases">
        <title>Genome sequence of the 3-chlorobenzoate degrading bacterium Pseudomonas knackmussii B13 shows multiple evidence for horizontal gene transfer.</title>
        <authorList>
            <person name="Miyazaki R."/>
            <person name="Bertelli C."/>
            <person name="Falquet L."/>
            <person name="Robinson-Rechavi M."/>
            <person name="Gharib W."/>
            <person name="Roy S."/>
            <person name="Van der Meer J.R."/>
        </authorList>
    </citation>
    <scope>NUCLEOTIDE SEQUENCE [LARGE SCALE GENOMIC DNA]</scope>
    <source>
        <strain evidence="2 3">B13</strain>
    </source>
</reference>
<evidence type="ECO:0000313" key="2">
    <source>
        <dbReference type="EMBL" id="CDF86952.1"/>
    </source>
</evidence>
<name>A0A024HQP4_PSEKB</name>
<accession>A0A024HQP4</accession>
<reference evidence="2 3" key="1">
    <citation type="submission" date="2013-03" db="EMBL/GenBank/DDBJ databases">
        <authorList>
            <person name="Linke B."/>
        </authorList>
    </citation>
    <scope>NUCLEOTIDE SEQUENCE [LARGE SCALE GENOMIC DNA]</scope>
    <source>
        <strain evidence="2 3">B13</strain>
    </source>
</reference>